<dbReference type="InterPro" id="IPR041522">
    <property type="entry name" value="CdaR_GGDEF"/>
</dbReference>
<evidence type="ECO:0000256" key="10">
    <source>
        <dbReference type="PROSITE-ProRule" id="PRU00169"/>
    </source>
</evidence>
<evidence type="ECO:0000256" key="9">
    <source>
        <dbReference type="ARBA" id="ARBA00024867"/>
    </source>
</evidence>
<dbReference type="PROSITE" id="PS50110">
    <property type="entry name" value="RESPONSE_REGULATORY"/>
    <property type="match status" value="1"/>
</dbReference>
<dbReference type="SMART" id="SM00342">
    <property type="entry name" value="HTH_ARAC"/>
    <property type="match status" value="1"/>
</dbReference>
<dbReference type="CDD" id="cd17536">
    <property type="entry name" value="REC_YesN-like"/>
    <property type="match status" value="1"/>
</dbReference>
<dbReference type="AlphaFoldDB" id="A0A3E3I558"/>
<evidence type="ECO:0000256" key="4">
    <source>
        <dbReference type="ARBA" id="ARBA00022553"/>
    </source>
</evidence>
<protein>
    <recommendedName>
        <fullName evidence="2">Stage 0 sporulation protein A homolog</fullName>
    </recommendedName>
</protein>
<dbReference type="Pfam" id="PF17853">
    <property type="entry name" value="GGDEF_2"/>
    <property type="match status" value="1"/>
</dbReference>
<dbReference type="Pfam" id="PF00072">
    <property type="entry name" value="Response_reg"/>
    <property type="match status" value="1"/>
</dbReference>
<dbReference type="Pfam" id="PF12833">
    <property type="entry name" value="HTH_18"/>
    <property type="match status" value="1"/>
</dbReference>
<evidence type="ECO:0000313" key="13">
    <source>
        <dbReference type="EMBL" id="RGE60426.1"/>
    </source>
</evidence>
<evidence type="ECO:0000256" key="3">
    <source>
        <dbReference type="ARBA" id="ARBA00022490"/>
    </source>
</evidence>
<dbReference type="Proteomes" id="UP000261166">
    <property type="component" value="Unassembled WGS sequence"/>
</dbReference>
<dbReference type="InterPro" id="IPR018060">
    <property type="entry name" value="HTH_AraC"/>
</dbReference>
<dbReference type="GO" id="GO:0043565">
    <property type="term" value="F:sequence-specific DNA binding"/>
    <property type="evidence" value="ECO:0007669"/>
    <property type="project" value="InterPro"/>
</dbReference>
<dbReference type="Gene3D" id="3.40.50.2300">
    <property type="match status" value="1"/>
</dbReference>
<gene>
    <name evidence="14" type="ORF">DWY69_08040</name>
    <name evidence="13" type="ORF">DXC51_12740</name>
</gene>
<evidence type="ECO:0000256" key="7">
    <source>
        <dbReference type="ARBA" id="ARBA00023125"/>
    </source>
</evidence>
<keyword evidence="6" id="KW-0805">Transcription regulation</keyword>
<evidence type="ECO:0000313" key="15">
    <source>
        <dbReference type="Proteomes" id="UP000260812"/>
    </source>
</evidence>
<evidence type="ECO:0000259" key="11">
    <source>
        <dbReference type="PROSITE" id="PS01124"/>
    </source>
</evidence>
<dbReference type="EMBL" id="QVLU01000005">
    <property type="protein sequence ID" value="RGE72797.1"/>
    <property type="molecule type" value="Genomic_DNA"/>
</dbReference>
<dbReference type="RefSeq" id="WP_021639695.1">
    <property type="nucleotide sequence ID" value="NZ_CANNOQ010000343.1"/>
</dbReference>
<organism evidence="13 15">
    <name type="scientific">Eisenbergiella massiliensis</name>
    <dbReference type="NCBI Taxonomy" id="1720294"/>
    <lineage>
        <taxon>Bacteria</taxon>
        <taxon>Bacillati</taxon>
        <taxon>Bacillota</taxon>
        <taxon>Clostridia</taxon>
        <taxon>Lachnospirales</taxon>
        <taxon>Lachnospiraceae</taxon>
        <taxon>Eisenbergiella</taxon>
    </lineage>
</organism>
<dbReference type="InterPro" id="IPR009057">
    <property type="entry name" value="Homeodomain-like_sf"/>
</dbReference>
<evidence type="ECO:0000256" key="6">
    <source>
        <dbReference type="ARBA" id="ARBA00023015"/>
    </source>
</evidence>
<dbReference type="InterPro" id="IPR011006">
    <property type="entry name" value="CheY-like_superfamily"/>
</dbReference>
<evidence type="ECO:0000256" key="5">
    <source>
        <dbReference type="ARBA" id="ARBA00023012"/>
    </source>
</evidence>
<reference evidence="13 16" key="1">
    <citation type="submission" date="2018-08" db="EMBL/GenBank/DDBJ databases">
        <title>A genome reference for cultivated species of the human gut microbiota.</title>
        <authorList>
            <person name="Zou Y."/>
            <person name="Xue W."/>
            <person name="Luo G."/>
        </authorList>
    </citation>
    <scope>NUCLEOTIDE SEQUENCE [LARGE SCALE GENOMIC DNA]</scope>
    <source>
        <strain evidence="14 16">AF26-4BH</strain>
        <strain evidence="13">TF05-5AC</strain>
    </source>
</reference>
<dbReference type="SUPFAM" id="SSF52172">
    <property type="entry name" value="CheY-like"/>
    <property type="match status" value="1"/>
</dbReference>
<dbReference type="OrthoDB" id="9794370at2"/>
<dbReference type="InterPro" id="IPR001789">
    <property type="entry name" value="Sig_transdc_resp-reg_receiver"/>
</dbReference>
<evidence type="ECO:0000313" key="14">
    <source>
        <dbReference type="EMBL" id="RGE72797.1"/>
    </source>
</evidence>
<dbReference type="GO" id="GO:0005737">
    <property type="term" value="C:cytoplasm"/>
    <property type="evidence" value="ECO:0007669"/>
    <property type="project" value="UniProtKB-SubCell"/>
</dbReference>
<name>A0A3E3I558_9FIRM</name>
<keyword evidence="7 13" id="KW-0238">DNA-binding</keyword>
<keyword evidence="4 10" id="KW-0597">Phosphoprotein</keyword>
<keyword evidence="5" id="KW-0902">Two-component regulatory system</keyword>
<dbReference type="GeneID" id="97987716"/>
<feature type="domain" description="HTH araC/xylS-type" evidence="11">
    <location>
        <begin position="431"/>
        <end position="530"/>
    </location>
</feature>
<evidence type="ECO:0000256" key="1">
    <source>
        <dbReference type="ARBA" id="ARBA00004496"/>
    </source>
</evidence>
<dbReference type="GO" id="GO:0003700">
    <property type="term" value="F:DNA-binding transcription factor activity"/>
    <property type="evidence" value="ECO:0007669"/>
    <property type="project" value="InterPro"/>
</dbReference>
<evidence type="ECO:0000256" key="2">
    <source>
        <dbReference type="ARBA" id="ARBA00018672"/>
    </source>
</evidence>
<proteinExistence type="predicted"/>
<dbReference type="PRINTS" id="PR00032">
    <property type="entry name" value="HTHARAC"/>
</dbReference>
<dbReference type="Proteomes" id="UP000260812">
    <property type="component" value="Unassembled WGS sequence"/>
</dbReference>
<sequence length="536" mass="61432">MDTYTVLLADDEEEVIKAIRRKINWEGLGFSVIGFANNGVKALEMVEEFQPDVVLTDIKMPYMDGMELAKRIKAEFTTTKILFLTGFDEFEYAKEAVHLEVEEYILKPVNSTELINVFTQLKIKLDQEISEKRNAAVLQKYYMDSLPFLQANFYSTLIEGRLREEEIPRYLSNYQISFEGPFYCCLVVHTSSSQVPENMNPLLLAASVQKQAREHLGEKWQAKCFSYLENTVLIAQLQSKNEVPELTDECDRFCRYARRIIGAVVTVGIGQVCERLTGLSQSYSSAREAVSYRVIYGVSRAINMKEIAPHEISKPDGTPDTELFSLFGMIRLNSKEDIVGAVKRYMKHISCPAQSLQQYHIALMDLISALYRFAVNNDIDVPDFAGNIRNLYLRLLDLEPEALLAWLIGICLLFRETLISARSKSTQSFVFKAKEYVGSHYSDEEFSLDNICEILGVSNSYFSTVFKKETGNSFIGYLTEYRMDRASRMLIETNEKSYIIAKNVGYTDPNYFSYVFKRRFGVSPSKYRMEHGSCEK</sequence>
<dbReference type="InterPro" id="IPR020449">
    <property type="entry name" value="Tscrpt_reg_AraC-type_HTH"/>
</dbReference>
<dbReference type="PROSITE" id="PS01124">
    <property type="entry name" value="HTH_ARAC_FAMILY_2"/>
    <property type="match status" value="1"/>
</dbReference>
<accession>A0A3E3I558</accession>
<comment type="function">
    <text evidence="9">May play the central regulatory role in sporulation. It may be an element of the effector pathway responsible for the activation of sporulation genes in response to nutritional stress. Spo0A may act in concert with spo0H (a sigma factor) to control the expression of some genes that are critical to the sporulation process.</text>
</comment>
<dbReference type="Gene3D" id="1.10.10.60">
    <property type="entry name" value="Homeodomain-like"/>
    <property type="match status" value="2"/>
</dbReference>
<dbReference type="SMART" id="SM00448">
    <property type="entry name" value="REC"/>
    <property type="match status" value="1"/>
</dbReference>
<keyword evidence="8" id="KW-0804">Transcription</keyword>
<comment type="caution">
    <text evidence="13">The sequence shown here is derived from an EMBL/GenBank/DDBJ whole genome shotgun (WGS) entry which is preliminary data.</text>
</comment>
<feature type="modified residue" description="4-aspartylphosphate" evidence="10">
    <location>
        <position position="57"/>
    </location>
</feature>
<keyword evidence="3" id="KW-0963">Cytoplasm</keyword>
<evidence type="ECO:0000259" key="12">
    <source>
        <dbReference type="PROSITE" id="PS50110"/>
    </source>
</evidence>
<keyword evidence="15" id="KW-1185">Reference proteome</keyword>
<dbReference type="PANTHER" id="PTHR42713:SF3">
    <property type="entry name" value="TRANSCRIPTIONAL REGULATORY PROTEIN HPTR"/>
    <property type="match status" value="1"/>
</dbReference>
<comment type="subcellular location">
    <subcellularLocation>
        <location evidence="1">Cytoplasm</location>
    </subcellularLocation>
</comment>
<evidence type="ECO:0000256" key="8">
    <source>
        <dbReference type="ARBA" id="ARBA00023163"/>
    </source>
</evidence>
<dbReference type="InterPro" id="IPR051552">
    <property type="entry name" value="HptR"/>
</dbReference>
<dbReference type="SUPFAM" id="SSF46689">
    <property type="entry name" value="Homeodomain-like"/>
    <property type="match status" value="2"/>
</dbReference>
<evidence type="ECO:0000313" key="16">
    <source>
        <dbReference type="Proteomes" id="UP000261166"/>
    </source>
</evidence>
<dbReference type="PANTHER" id="PTHR42713">
    <property type="entry name" value="HISTIDINE KINASE-RELATED"/>
    <property type="match status" value="1"/>
</dbReference>
<feature type="domain" description="Response regulatory" evidence="12">
    <location>
        <begin position="5"/>
        <end position="122"/>
    </location>
</feature>
<dbReference type="GO" id="GO:0000160">
    <property type="term" value="P:phosphorelay signal transduction system"/>
    <property type="evidence" value="ECO:0007669"/>
    <property type="project" value="UniProtKB-KW"/>
</dbReference>
<dbReference type="EMBL" id="QVLV01000007">
    <property type="protein sequence ID" value="RGE60426.1"/>
    <property type="molecule type" value="Genomic_DNA"/>
</dbReference>